<dbReference type="Proteomes" id="UP000253594">
    <property type="component" value="Unassembled WGS sequence"/>
</dbReference>
<evidence type="ECO:0000256" key="1">
    <source>
        <dbReference type="SAM" id="MobiDB-lite"/>
    </source>
</evidence>
<sequence>MGLFQTLLRGRTQPQSVPADAPEDSGALDVAAAEEATERYLARLAAMGIPLPNTGSKNGATQAEASRLYDHDPSFVDLLPWAEYLPDEQVMLLEDGRS</sequence>
<protein>
    <submittedName>
        <fullName evidence="2">Conjugative transfer ATPase</fullName>
    </submittedName>
</protein>
<comment type="caution">
    <text evidence="2">The sequence shown here is derived from an EMBL/GenBank/DDBJ whole genome shotgun (WGS) entry which is preliminary data.</text>
</comment>
<gene>
    <name evidence="2" type="ORF">DT376_41370</name>
</gene>
<reference evidence="2 3" key="1">
    <citation type="submission" date="2018-07" db="EMBL/GenBank/DDBJ databases">
        <title>Mechanisms of high-level aminoglycoside resistance among Gram-negative pathogens in Brazil.</title>
        <authorList>
            <person name="Ballaben A.S."/>
            <person name="Darini A.L.C."/>
            <person name="Doi Y."/>
        </authorList>
    </citation>
    <scope>NUCLEOTIDE SEQUENCE [LARGE SCALE GENOMIC DNA]</scope>
    <source>
        <strain evidence="2 3">B2-305</strain>
    </source>
</reference>
<feature type="region of interest" description="Disordered" evidence="1">
    <location>
        <begin position="1"/>
        <end position="28"/>
    </location>
</feature>
<proteinExistence type="predicted"/>
<dbReference type="EMBL" id="QORE01003352">
    <property type="protein sequence ID" value="RCI69172.1"/>
    <property type="molecule type" value="Genomic_DNA"/>
</dbReference>
<accession>A0A367LVP9</accession>
<dbReference type="AlphaFoldDB" id="A0A367LVP9"/>
<evidence type="ECO:0000313" key="3">
    <source>
        <dbReference type="Proteomes" id="UP000253594"/>
    </source>
</evidence>
<organism evidence="2 3">
    <name type="scientific">Pseudomonas aeruginosa</name>
    <dbReference type="NCBI Taxonomy" id="287"/>
    <lineage>
        <taxon>Bacteria</taxon>
        <taxon>Pseudomonadati</taxon>
        <taxon>Pseudomonadota</taxon>
        <taxon>Gammaproteobacteria</taxon>
        <taxon>Pseudomonadales</taxon>
        <taxon>Pseudomonadaceae</taxon>
        <taxon>Pseudomonas</taxon>
    </lineage>
</organism>
<feature type="non-terminal residue" evidence="2">
    <location>
        <position position="98"/>
    </location>
</feature>
<evidence type="ECO:0000313" key="2">
    <source>
        <dbReference type="EMBL" id="RCI69172.1"/>
    </source>
</evidence>
<name>A0A367LVP9_PSEAI</name>